<protein>
    <recommendedName>
        <fullName evidence="1">YlxR domain-containing protein</fullName>
    </recommendedName>
</protein>
<dbReference type="GeneID" id="93509929"/>
<accession>A0A0F6CK09</accession>
<feature type="domain" description="YlxR" evidence="1">
    <location>
        <begin position="7"/>
        <end position="78"/>
    </location>
</feature>
<evidence type="ECO:0000313" key="3">
    <source>
        <dbReference type="Proteomes" id="UP000018735"/>
    </source>
</evidence>
<dbReference type="Proteomes" id="UP000018735">
    <property type="component" value="Chromosome"/>
</dbReference>
<name>A0A0F6CK09_MYCGL</name>
<dbReference type="Gene3D" id="3.30.1230.10">
    <property type="entry name" value="YlxR-like"/>
    <property type="match status" value="1"/>
</dbReference>
<gene>
    <name evidence="2" type="ORF">GCW_00610</name>
</gene>
<dbReference type="AlphaFoldDB" id="A0A0F6CK09"/>
<organism evidence="2 3">
    <name type="scientific">Mycoplasmoides gallisepticum S6</name>
    <dbReference type="NCBI Taxonomy" id="1006581"/>
    <lineage>
        <taxon>Bacteria</taxon>
        <taxon>Bacillati</taxon>
        <taxon>Mycoplasmatota</taxon>
        <taxon>Mycoplasmoidales</taxon>
        <taxon>Mycoplasmoidaceae</taxon>
        <taxon>Mycoplasmoides</taxon>
    </lineage>
</organism>
<evidence type="ECO:0000259" key="1">
    <source>
        <dbReference type="Pfam" id="PF04296"/>
    </source>
</evidence>
<dbReference type="RefSeq" id="WP_011113342.1">
    <property type="nucleotide sequence ID" value="NC_023030.2"/>
</dbReference>
<reference evidence="2 3" key="1">
    <citation type="journal article" date="2011" name="PLoS ONE">
        <title>Core proteome of the minimal cell: comparative proteomics of three mollicute species.</title>
        <authorList>
            <person name="Fisunov G.Y."/>
            <person name="Alexeev D.G."/>
            <person name="Bazaleev N.A."/>
            <person name="Ladygina V.G."/>
            <person name="Galyamina M.A."/>
            <person name="Kondratov I.G."/>
            <person name="Zhukova N.A."/>
            <person name="Serebryakova M.V."/>
            <person name="Demina I.A."/>
            <person name="Govorun V.M."/>
        </authorList>
    </citation>
    <scope>NUCLEOTIDE SEQUENCE [LARGE SCALE GENOMIC DNA]</scope>
    <source>
        <strain evidence="2 3">S6</strain>
    </source>
</reference>
<proteinExistence type="predicted"/>
<dbReference type="HOGENOM" id="CLU_2451409_0_0_14"/>
<dbReference type="InterPro" id="IPR035931">
    <property type="entry name" value="YlxR-like_sf"/>
</dbReference>
<dbReference type="SUPFAM" id="SSF64376">
    <property type="entry name" value="YlxR-like"/>
    <property type="match status" value="1"/>
</dbReference>
<dbReference type="Pfam" id="PF04296">
    <property type="entry name" value="YlxR"/>
    <property type="match status" value="1"/>
</dbReference>
<sequence>MKKITQRFDLITKKQLPIDQLYRIVFYQNQLTVDYHYKIKARGVYLNKNEHFIIDKKVKALIQKSFKTKILDEEFNRLSDALRKRGQDE</sequence>
<dbReference type="EMBL" id="CP006916">
    <property type="protein sequence ID" value="AHB99431.1"/>
    <property type="molecule type" value="Genomic_DNA"/>
</dbReference>
<evidence type="ECO:0000313" key="2">
    <source>
        <dbReference type="EMBL" id="AHB99431.1"/>
    </source>
</evidence>
<dbReference type="InterPro" id="IPR007393">
    <property type="entry name" value="YlxR_dom"/>
</dbReference>
<dbReference type="KEGG" id="mgz:GCW_00610"/>